<accession>A0A4Y2FTX1</accession>
<evidence type="ECO:0000256" key="1">
    <source>
        <dbReference type="SAM" id="MobiDB-lite"/>
    </source>
</evidence>
<proteinExistence type="predicted"/>
<sequence>MTLPAFPEQQSSPFQTDPQTYSNMLSADFRHHSRNPHRKKIQNLQNQYLSIMTNAPSLLRNNAIHTDTQVKAVKNTSRSSQGISSYKSQNKNTLISISIEAVHNNGKYP</sequence>
<feature type="region of interest" description="Disordered" evidence="1">
    <location>
        <begin position="1"/>
        <end position="21"/>
    </location>
</feature>
<gene>
    <name evidence="2" type="ORF">AVEN_126171_1</name>
</gene>
<name>A0A4Y2FTX1_ARAVE</name>
<feature type="compositionally biased region" description="Polar residues" evidence="1">
    <location>
        <begin position="8"/>
        <end position="21"/>
    </location>
</feature>
<evidence type="ECO:0000313" key="3">
    <source>
        <dbReference type="Proteomes" id="UP000499080"/>
    </source>
</evidence>
<organism evidence="2 3">
    <name type="scientific">Araneus ventricosus</name>
    <name type="common">Orbweaver spider</name>
    <name type="synonym">Epeira ventricosa</name>
    <dbReference type="NCBI Taxonomy" id="182803"/>
    <lineage>
        <taxon>Eukaryota</taxon>
        <taxon>Metazoa</taxon>
        <taxon>Ecdysozoa</taxon>
        <taxon>Arthropoda</taxon>
        <taxon>Chelicerata</taxon>
        <taxon>Arachnida</taxon>
        <taxon>Araneae</taxon>
        <taxon>Araneomorphae</taxon>
        <taxon>Entelegynae</taxon>
        <taxon>Araneoidea</taxon>
        <taxon>Araneidae</taxon>
        <taxon>Araneus</taxon>
    </lineage>
</organism>
<protein>
    <submittedName>
        <fullName evidence="2">Uncharacterized protein</fullName>
    </submittedName>
</protein>
<reference evidence="2 3" key="1">
    <citation type="journal article" date="2019" name="Sci. Rep.">
        <title>Orb-weaving spider Araneus ventricosus genome elucidates the spidroin gene catalogue.</title>
        <authorList>
            <person name="Kono N."/>
            <person name="Nakamura H."/>
            <person name="Ohtoshi R."/>
            <person name="Moran D.A.P."/>
            <person name="Shinohara A."/>
            <person name="Yoshida Y."/>
            <person name="Fujiwara M."/>
            <person name="Mori M."/>
            <person name="Tomita M."/>
            <person name="Arakawa K."/>
        </authorList>
    </citation>
    <scope>NUCLEOTIDE SEQUENCE [LARGE SCALE GENOMIC DNA]</scope>
</reference>
<comment type="caution">
    <text evidence="2">The sequence shown here is derived from an EMBL/GenBank/DDBJ whole genome shotgun (WGS) entry which is preliminary data.</text>
</comment>
<keyword evidence="3" id="KW-1185">Reference proteome</keyword>
<evidence type="ECO:0000313" key="2">
    <source>
        <dbReference type="EMBL" id="GBM43084.1"/>
    </source>
</evidence>
<dbReference type="AlphaFoldDB" id="A0A4Y2FTX1"/>
<dbReference type="EMBL" id="BGPR01001015">
    <property type="protein sequence ID" value="GBM43084.1"/>
    <property type="molecule type" value="Genomic_DNA"/>
</dbReference>
<dbReference type="Proteomes" id="UP000499080">
    <property type="component" value="Unassembled WGS sequence"/>
</dbReference>